<keyword evidence="1" id="KW-0812">Transmembrane</keyword>
<comment type="caution">
    <text evidence="2">The sequence shown here is derived from an EMBL/GenBank/DDBJ whole genome shotgun (WGS) entry which is preliminary data.</text>
</comment>
<gene>
    <name evidence="2" type="ORF">A2815_02175</name>
</gene>
<evidence type="ECO:0000256" key="1">
    <source>
        <dbReference type="SAM" id="Phobius"/>
    </source>
</evidence>
<proteinExistence type="predicted"/>
<feature type="transmembrane region" description="Helical" evidence="1">
    <location>
        <begin position="179"/>
        <end position="196"/>
    </location>
</feature>
<dbReference type="AlphaFoldDB" id="A0A1G2FAN6"/>
<evidence type="ECO:0000313" key="2">
    <source>
        <dbReference type="EMBL" id="OGZ35125.1"/>
    </source>
</evidence>
<organism evidence="2 3">
    <name type="scientific">Candidatus Portnoybacteria bacterium RIFCSPHIGHO2_01_FULL_40_12b</name>
    <dbReference type="NCBI Taxonomy" id="1801994"/>
    <lineage>
        <taxon>Bacteria</taxon>
        <taxon>Candidatus Portnoyibacteriota</taxon>
    </lineage>
</organism>
<accession>A0A1G2FAN6</accession>
<sequence>MLISITAITWFWAAFSSSILTYRLFVGWKKYGGLYLGRFAIFFAILTAIFILFGLTGLLVNPFFIKLFVISGHILMWISFAALAEIIWLLRLDNLFSKWILITLVLLGGGFELYLEWACEQLPKIEKISSLFTVVQFQFCVPAFFAEAILLWLLSIPMGIIFIQEAIRMEKKLKRRSMSIGLAFILISVAGMLTVLRQPPILIIIENIIIILGAFMLLIAAIFMPVSNEKNQN</sequence>
<name>A0A1G2FAN6_9BACT</name>
<keyword evidence="1" id="KW-0472">Membrane</keyword>
<evidence type="ECO:0000313" key="3">
    <source>
        <dbReference type="Proteomes" id="UP000176974"/>
    </source>
</evidence>
<feature type="transmembrane region" description="Helical" evidence="1">
    <location>
        <begin position="202"/>
        <end position="224"/>
    </location>
</feature>
<feature type="transmembrane region" description="Helical" evidence="1">
    <location>
        <begin position="127"/>
        <end position="145"/>
    </location>
</feature>
<dbReference type="Proteomes" id="UP000176974">
    <property type="component" value="Unassembled WGS sequence"/>
</dbReference>
<feature type="transmembrane region" description="Helical" evidence="1">
    <location>
        <begin position="67"/>
        <end position="90"/>
    </location>
</feature>
<dbReference type="EMBL" id="MHMY01000018">
    <property type="protein sequence ID" value="OGZ35125.1"/>
    <property type="molecule type" value="Genomic_DNA"/>
</dbReference>
<protein>
    <submittedName>
        <fullName evidence="2">Uncharacterized protein</fullName>
    </submittedName>
</protein>
<feature type="transmembrane region" description="Helical" evidence="1">
    <location>
        <begin position="96"/>
        <end position="115"/>
    </location>
</feature>
<reference evidence="2 3" key="1">
    <citation type="journal article" date="2016" name="Nat. Commun.">
        <title>Thousands of microbial genomes shed light on interconnected biogeochemical processes in an aquifer system.</title>
        <authorList>
            <person name="Anantharaman K."/>
            <person name="Brown C.T."/>
            <person name="Hug L.A."/>
            <person name="Sharon I."/>
            <person name="Castelle C.J."/>
            <person name="Probst A.J."/>
            <person name="Thomas B.C."/>
            <person name="Singh A."/>
            <person name="Wilkins M.J."/>
            <person name="Karaoz U."/>
            <person name="Brodie E.L."/>
            <person name="Williams K.H."/>
            <person name="Hubbard S.S."/>
            <person name="Banfield J.F."/>
        </authorList>
    </citation>
    <scope>NUCLEOTIDE SEQUENCE [LARGE SCALE GENOMIC DNA]</scope>
</reference>
<keyword evidence="1" id="KW-1133">Transmembrane helix</keyword>
<feature type="transmembrane region" description="Helical" evidence="1">
    <location>
        <begin position="40"/>
        <end position="60"/>
    </location>
</feature>